<keyword evidence="1" id="KW-0472">Membrane</keyword>
<evidence type="ECO:0000313" key="2">
    <source>
        <dbReference type="EMBL" id="HIU23122.1"/>
    </source>
</evidence>
<dbReference type="Pfam" id="PF07963">
    <property type="entry name" value="N_methyl"/>
    <property type="match status" value="1"/>
</dbReference>
<keyword evidence="1" id="KW-1133">Transmembrane helix</keyword>
<reference evidence="2" key="2">
    <citation type="journal article" date="2021" name="PeerJ">
        <title>Extensive microbial diversity within the chicken gut microbiome revealed by metagenomics and culture.</title>
        <authorList>
            <person name="Gilroy R."/>
            <person name="Ravi A."/>
            <person name="Getino M."/>
            <person name="Pursley I."/>
            <person name="Horton D.L."/>
            <person name="Alikhan N.F."/>
            <person name="Baker D."/>
            <person name="Gharbi K."/>
            <person name="Hall N."/>
            <person name="Watson M."/>
            <person name="Adriaenssens E.M."/>
            <person name="Foster-Nyarko E."/>
            <person name="Jarju S."/>
            <person name="Secka A."/>
            <person name="Antonio M."/>
            <person name="Oren A."/>
            <person name="Chaudhuri R.R."/>
            <person name="La Ragione R."/>
            <person name="Hildebrand F."/>
            <person name="Pallen M.J."/>
        </authorList>
    </citation>
    <scope>NUCLEOTIDE SEQUENCE</scope>
    <source>
        <strain evidence="2">CHK197-8231</strain>
    </source>
</reference>
<dbReference type="EMBL" id="DVML01000034">
    <property type="protein sequence ID" value="HIU23122.1"/>
    <property type="molecule type" value="Genomic_DNA"/>
</dbReference>
<sequence>MREEKGFTLIELLAVIVILAVIALIATPLIMGVIDDARKGSAKNGAYGYVKALENTIATEMIKDTTISPSAIQTNVGQVMFTKRMNNGNIASAGSRVMNYKGTKPERHNLNIIDGTVGNGSCIVISGYGFQMNHNEWEEINVGECKENSNGNIIVDVKEGMIPVTFDSSGNTVVADTTKEWYNYDEKKWANAVSVTSASRSNYQNTPGTIIDENDILAYFVYVPRYRYQLWNAENGVSNEQTINIEFETSGENKKNGTKNGEWLTHPAFTFGNTELNGIWVGKFELTGAGGAPTTKPNQKSLTNQNISTAWNTIRLFSTNGEYGLTSYDAHMMKNSEWGAVAYLSHSKYGKNGEVWINNVNTGTGVENNGVQWGPSITGCAGTSASVGVKNNMTACEPGRDYKNAGVNASTTGNIYGIYDMSGGVWERVVASVVNQDGTFVSASSGFSSKPESKYYDEYAYNTDLHNFNISKLGDAMKETRKKTSGNNQNWYNDYTLMPGSYSDCTTCVWVDRGGAAGSGSSAGLFGVHRRTGDAWTHGGSRAVVVAG</sequence>
<accession>A0A9D1L4J3</accession>
<protein>
    <submittedName>
        <fullName evidence="2">Type II secretion system protein</fullName>
    </submittedName>
</protein>
<evidence type="ECO:0000313" key="3">
    <source>
        <dbReference type="Proteomes" id="UP000824087"/>
    </source>
</evidence>
<dbReference type="InterPro" id="IPR045584">
    <property type="entry name" value="Pilin-like"/>
</dbReference>
<dbReference type="SUPFAM" id="SSF54523">
    <property type="entry name" value="Pili subunits"/>
    <property type="match status" value="1"/>
</dbReference>
<reference evidence="2" key="1">
    <citation type="submission" date="2020-10" db="EMBL/GenBank/DDBJ databases">
        <authorList>
            <person name="Gilroy R."/>
        </authorList>
    </citation>
    <scope>NUCLEOTIDE SEQUENCE</scope>
    <source>
        <strain evidence="2">CHK197-8231</strain>
    </source>
</reference>
<gene>
    <name evidence="2" type="ORF">IAD49_06015</name>
</gene>
<dbReference type="Gene3D" id="3.30.700.10">
    <property type="entry name" value="Glycoprotein, Type 4 Pilin"/>
    <property type="match status" value="1"/>
</dbReference>
<proteinExistence type="predicted"/>
<feature type="transmembrane region" description="Helical" evidence="1">
    <location>
        <begin position="12"/>
        <end position="34"/>
    </location>
</feature>
<dbReference type="NCBIfam" id="TIGR02532">
    <property type="entry name" value="IV_pilin_GFxxxE"/>
    <property type="match status" value="1"/>
</dbReference>
<dbReference type="PROSITE" id="PS00409">
    <property type="entry name" value="PROKAR_NTER_METHYL"/>
    <property type="match status" value="1"/>
</dbReference>
<evidence type="ECO:0000256" key="1">
    <source>
        <dbReference type="SAM" id="Phobius"/>
    </source>
</evidence>
<dbReference type="Proteomes" id="UP000824087">
    <property type="component" value="Unassembled WGS sequence"/>
</dbReference>
<keyword evidence="1" id="KW-0812">Transmembrane</keyword>
<name>A0A9D1L4J3_9BACT</name>
<organism evidence="2 3">
    <name type="scientific">Candidatus Fimihabitans intestinipullorum</name>
    <dbReference type="NCBI Taxonomy" id="2840820"/>
    <lineage>
        <taxon>Bacteria</taxon>
        <taxon>Bacillati</taxon>
        <taxon>Mycoplasmatota</taxon>
        <taxon>Mycoplasmatota incertae sedis</taxon>
        <taxon>Candidatus Fimihabitans</taxon>
    </lineage>
</organism>
<comment type="caution">
    <text evidence="2">The sequence shown here is derived from an EMBL/GenBank/DDBJ whole genome shotgun (WGS) entry which is preliminary data.</text>
</comment>
<dbReference type="AlphaFoldDB" id="A0A9D1L4J3"/>
<dbReference type="InterPro" id="IPR012902">
    <property type="entry name" value="N_methyl_site"/>
</dbReference>